<dbReference type="Proteomes" id="UP000265020">
    <property type="component" value="Unassembled WGS sequence"/>
</dbReference>
<keyword evidence="9" id="KW-1185">Reference proteome</keyword>
<dbReference type="Ensembl" id="ENSCVAT00000012696.1">
    <property type="protein sequence ID" value="ENSCVAP00000001872.1"/>
    <property type="gene ID" value="ENSCVAG00000002894.1"/>
</dbReference>
<keyword evidence="4 7" id="KW-1133">Transmembrane helix</keyword>
<dbReference type="GO" id="GO:1900746">
    <property type="term" value="P:regulation of vascular endothelial growth factor signaling pathway"/>
    <property type="evidence" value="ECO:0007669"/>
    <property type="project" value="TreeGrafter"/>
</dbReference>
<dbReference type="PANTHER" id="PTHR19282">
    <property type="entry name" value="TETRASPANIN"/>
    <property type="match status" value="1"/>
</dbReference>
<evidence type="ECO:0000313" key="8">
    <source>
        <dbReference type="Ensembl" id="ENSCVAP00000001872.1"/>
    </source>
</evidence>
<dbReference type="KEGG" id="cvg:107090605"/>
<dbReference type="GeneID" id="107090605"/>
<dbReference type="RefSeq" id="XP_015239583.1">
    <property type="nucleotide sequence ID" value="XM_015384097.1"/>
</dbReference>
<feature type="transmembrane region" description="Helical" evidence="7">
    <location>
        <begin position="49"/>
        <end position="68"/>
    </location>
</feature>
<evidence type="ECO:0000256" key="5">
    <source>
        <dbReference type="ARBA" id="ARBA00023136"/>
    </source>
</evidence>
<dbReference type="InterPro" id="IPR018499">
    <property type="entry name" value="Tetraspanin/Peripherin"/>
</dbReference>
<protein>
    <recommendedName>
        <fullName evidence="7">Tetraspanin</fullName>
    </recommendedName>
</protein>
<dbReference type="InterPro" id="IPR000301">
    <property type="entry name" value="Tetraspanin_animals"/>
</dbReference>
<comment type="similarity">
    <text evidence="2 7">Belongs to the tetraspanin (TM4SF) family.</text>
</comment>
<dbReference type="GO" id="GO:0005886">
    <property type="term" value="C:plasma membrane"/>
    <property type="evidence" value="ECO:0007669"/>
    <property type="project" value="TreeGrafter"/>
</dbReference>
<keyword evidence="3 7" id="KW-0812">Transmembrane</keyword>
<keyword evidence="6" id="KW-1015">Disulfide bond</keyword>
<dbReference type="Pfam" id="PF00335">
    <property type="entry name" value="Tetraspanin"/>
    <property type="match status" value="1"/>
</dbReference>
<dbReference type="PIRSF" id="PIRSF002419">
    <property type="entry name" value="Tetraspanin"/>
    <property type="match status" value="1"/>
</dbReference>
<dbReference type="GeneTree" id="ENSGT00940000166983"/>
<dbReference type="OMA" id="CECKEGI"/>
<evidence type="ECO:0000256" key="2">
    <source>
        <dbReference type="ARBA" id="ARBA00006840"/>
    </source>
</evidence>
<feature type="disulfide bond" evidence="6">
    <location>
        <begin position="139"/>
        <end position="155"/>
    </location>
</feature>
<evidence type="ECO:0000256" key="1">
    <source>
        <dbReference type="ARBA" id="ARBA00004141"/>
    </source>
</evidence>
<dbReference type="SUPFAM" id="SSF48652">
    <property type="entry name" value="Tetraspanin"/>
    <property type="match status" value="1"/>
</dbReference>
<dbReference type="Gene3D" id="1.10.1450.10">
    <property type="entry name" value="Tetraspanin"/>
    <property type="match status" value="1"/>
</dbReference>
<dbReference type="InterPro" id="IPR008952">
    <property type="entry name" value="Tetraspanin_EC2_sf"/>
</dbReference>
<dbReference type="PROSITE" id="PS51257">
    <property type="entry name" value="PROKAR_LIPOPROTEIN"/>
    <property type="match status" value="1"/>
</dbReference>
<keyword evidence="5 7" id="KW-0472">Membrane</keyword>
<name>A0A3Q2CAV8_CYPVA</name>
<proteinExistence type="inferred from homology"/>
<evidence type="ECO:0000256" key="7">
    <source>
        <dbReference type="RuleBase" id="RU361218"/>
    </source>
</evidence>
<evidence type="ECO:0000256" key="3">
    <source>
        <dbReference type="ARBA" id="ARBA00022692"/>
    </source>
</evidence>
<feature type="transmembrane region" description="Helical" evidence="7">
    <location>
        <begin position="7"/>
        <end position="29"/>
    </location>
</feature>
<dbReference type="OrthoDB" id="6134317at2759"/>
<dbReference type="PRINTS" id="PR00259">
    <property type="entry name" value="TMFOUR"/>
</dbReference>
<dbReference type="PANTHER" id="PTHR19282:SF456">
    <property type="entry name" value="CD63 MOLECULE"/>
    <property type="match status" value="1"/>
</dbReference>
<evidence type="ECO:0000256" key="6">
    <source>
        <dbReference type="PIRSR" id="PIRSR002419-1"/>
    </source>
</evidence>
<comment type="subcellular location">
    <subcellularLocation>
        <location evidence="1 7">Membrane</location>
        <topology evidence="1 7">Multi-pass membrane protein</topology>
    </subcellularLocation>
</comment>
<sequence length="236" mass="25555">MGKINGCLKCVFIFFNVLFAILGCVMIYVAVRVTVNEMISSFGGPGSGWIWVIAISIFGVSFLGIFAACSERVLFLKLFAGFMVVGMIIMLIFGTVVAVFRNQLKSAFSSKSKEIISQIMDNEKSRQILLSLQEQAKCCGVGSAADWGTEIPSSCECKEGIGLDGKAQCGPKPAGSTGPDRIYSQSCDYIIFNITDLPLRVCIGFLFGFAVTALMGLLISLFMIRQVTHHSSMGTF</sequence>
<feature type="transmembrane region" description="Helical" evidence="7">
    <location>
        <begin position="75"/>
        <end position="100"/>
    </location>
</feature>
<evidence type="ECO:0000256" key="4">
    <source>
        <dbReference type="ARBA" id="ARBA00022989"/>
    </source>
</evidence>
<reference evidence="8" key="2">
    <citation type="submission" date="2025-09" db="UniProtKB">
        <authorList>
            <consortium name="Ensembl"/>
        </authorList>
    </citation>
    <scope>IDENTIFICATION</scope>
</reference>
<evidence type="ECO:0000313" key="9">
    <source>
        <dbReference type="Proteomes" id="UP000265020"/>
    </source>
</evidence>
<dbReference type="AlphaFoldDB" id="A0A3Q2CAV8"/>
<organism evidence="8 9">
    <name type="scientific">Cyprinodon variegatus</name>
    <name type="common">Sheepshead minnow</name>
    <dbReference type="NCBI Taxonomy" id="28743"/>
    <lineage>
        <taxon>Eukaryota</taxon>
        <taxon>Metazoa</taxon>
        <taxon>Chordata</taxon>
        <taxon>Craniata</taxon>
        <taxon>Vertebrata</taxon>
        <taxon>Euteleostomi</taxon>
        <taxon>Actinopterygii</taxon>
        <taxon>Neopterygii</taxon>
        <taxon>Teleostei</taxon>
        <taxon>Neoteleostei</taxon>
        <taxon>Acanthomorphata</taxon>
        <taxon>Ovalentaria</taxon>
        <taxon>Atherinomorphae</taxon>
        <taxon>Cyprinodontiformes</taxon>
        <taxon>Cyprinodontidae</taxon>
        <taxon>Cyprinodon</taxon>
    </lineage>
</organism>
<accession>A0A3Q2CAV8</accession>
<feature type="transmembrane region" description="Helical" evidence="7">
    <location>
        <begin position="203"/>
        <end position="224"/>
    </location>
</feature>
<reference evidence="8" key="1">
    <citation type="submission" date="2025-08" db="UniProtKB">
        <authorList>
            <consortium name="Ensembl"/>
        </authorList>
    </citation>
    <scope>IDENTIFICATION</scope>
</reference>